<reference evidence="9 10" key="1">
    <citation type="submission" date="2022-11" db="EMBL/GenBank/DDBJ databases">
        <title>Genome sequencing of Acetobacter type strain.</title>
        <authorList>
            <person name="Heo J."/>
            <person name="Lee D."/>
            <person name="Han B.-H."/>
            <person name="Hong S.-B."/>
            <person name="Kwon S.-W."/>
        </authorList>
    </citation>
    <scope>NUCLEOTIDE SEQUENCE [LARGE SCALE GENOMIC DNA]</scope>
    <source>
        <strain evidence="9 10">KACC 21253</strain>
    </source>
</reference>
<keyword evidence="6 7" id="KW-0862">Zinc</keyword>
<comment type="caution">
    <text evidence="9">The sequence shown here is derived from an EMBL/GenBank/DDBJ whole genome shotgun (WGS) entry which is preliminary data.</text>
</comment>
<dbReference type="Gene3D" id="3.60.15.10">
    <property type="entry name" value="Ribonuclease Z/Hydroxyacylglutathione hydrolase-like"/>
    <property type="match status" value="1"/>
</dbReference>
<comment type="catalytic activity">
    <reaction evidence="1 7">
        <text>an S-(2-hydroxyacyl)glutathione + H2O = a 2-hydroxy carboxylate + glutathione + H(+)</text>
        <dbReference type="Rhea" id="RHEA:21864"/>
        <dbReference type="ChEBI" id="CHEBI:15377"/>
        <dbReference type="ChEBI" id="CHEBI:15378"/>
        <dbReference type="ChEBI" id="CHEBI:57925"/>
        <dbReference type="ChEBI" id="CHEBI:58896"/>
        <dbReference type="ChEBI" id="CHEBI:71261"/>
        <dbReference type="EC" id="3.1.2.6"/>
    </reaction>
</comment>
<evidence type="ECO:0000256" key="1">
    <source>
        <dbReference type="ARBA" id="ARBA00001623"/>
    </source>
</evidence>
<accession>A0ABT3QEU7</accession>
<comment type="subunit">
    <text evidence="7">Monomer.</text>
</comment>
<dbReference type="InterPro" id="IPR050110">
    <property type="entry name" value="Glyoxalase_II_hydrolase"/>
</dbReference>
<organism evidence="9 10">
    <name type="scientific">Acetobacter thailandicus</name>
    <dbReference type="NCBI Taxonomy" id="1502842"/>
    <lineage>
        <taxon>Bacteria</taxon>
        <taxon>Pseudomonadati</taxon>
        <taxon>Pseudomonadota</taxon>
        <taxon>Alphaproteobacteria</taxon>
        <taxon>Acetobacterales</taxon>
        <taxon>Acetobacteraceae</taxon>
        <taxon>Acetobacter</taxon>
    </lineage>
</organism>
<dbReference type="Pfam" id="PF16123">
    <property type="entry name" value="HAGH_C"/>
    <property type="match status" value="1"/>
</dbReference>
<comment type="pathway">
    <text evidence="2 7">Secondary metabolite metabolism; methylglyoxal degradation; (R)-lactate from methylglyoxal: step 2/2.</text>
</comment>
<evidence type="ECO:0000313" key="9">
    <source>
        <dbReference type="EMBL" id="MCX2563813.1"/>
    </source>
</evidence>
<keyword evidence="4 7" id="KW-0479">Metal-binding</keyword>
<evidence type="ECO:0000256" key="6">
    <source>
        <dbReference type="ARBA" id="ARBA00022833"/>
    </source>
</evidence>
<dbReference type="NCBIfam" id="TIGR03413">
    <property type="entry name" value="GSH_gloB"/>
    <property type="match status" value="1"/>
</dbReference>
<dbReference type="HAMAP" id="MF_01374">
    <property type="entry name" value="Glyoxalase_2"/>
    <property type="match status" value="1"/>
</dbReference>
<dbReference type="Proteomes" id="UP001301152">
    <property type="component" value="Unassembled WGS sequence"/>
</dbReference>
<feature type="binding site" evidence="7">
    <location>
        <position position="58"/>
    </location>
    <ligand>
        <name>Zn(2+)</name>
        <dbReference type="ChEBI" id="CHEBI:29105"/>
        <label>1</label>
    </ligand>
</feature>
<dbReference type="InterPro" id="IPR001279">
    <property type="entry name" value="Metallo-B-lactamas"/>
</dbReference>
<comment type="function">
    <text evidence="7">Thiolesterase that catalyzes the hydrolysis of S-D-lactoyl-glutathione to form glutathione and D-lactic acid.</text>
</comment>
<evidence type="ECO:0000259" key="8">
    <source>
        <dbReference type="SMART" id="SM00849"/>
    </source>
</evidence>
<feature type="binding site" evidence="7">
    <location>
        <position position="61"/>
    </location>
    <ligand>
        <name>Zn(2+)</name>
        <dbReference type="ChEBI" id="CHEBI:29105"/>
        <label>2</label>
    </ligand>
</feature>
<proteinExistence type="inferred from homology"/>
<evidence type="ECO:0000256" key="4">
    <source>
        <dbReference type="ARBA" id="ARBA00022723"/>
    </source>
</evidence>
<dbReference type="PANTHER" id="PTHR43705:SF1">
    <property type="entry name" value="HYDROXYACYLGLUTATHIONE HYDROLASE GLOB"/>
    <property type="match status" value="1"/>
</dbReference>
<dbReference type="Pfam" id="PF00753">
    <property type="entry name" value="Lactamase_B"/>
    <property type="match status" value="1"/>
</dbReference>
<dbReference type="EC" id="3.1.2.6" evidence="7"/>
<protein>
    <recommendedName>
        <fullName evidence="7">Hydroxyacylglutathione hydrolase</fullName>
        <ecNumber evidence="7">3.1.2.6</ecNumber>
    </recommendedName>
    <alternativeName>
        <fullName evidence="7">Glyoxalase II</fullName>
        <shortName evidence="7">Glx II</shortName>
    </alternativeName>
</protein>
<dbReference type="GO" id="GO:0004416">
    <property type="term" value="F:hydroxyacylglutathione hydrolase activity"/>
    <property type="evidence" value="ECO:0007669"/>
    <property type="project" value="UniProtKB-EC"/>
</dbReference>
<evidence type="ECO:0000313" key="10">
    <source>
        <dbReference type="Proteomes" id="UP001301152"/>
    </source>
</evidence>
<evidence type="ECO:0000256" key="5">
    <source>
        <dbReference type="ARBA" id="ARBA00022801"/>
    </source>
</evidence>
<dbReference type="PANTHER" id="PTHR43705">
    <property type="entry name" value="HYDROXYACYLGLUTATHIONE HYDROLASE"/>
    <property type="match status" value="1"/>
</dbReference>
<feature type="binding site" evidence="7">
    <location>
        <position position="114"/>
    </location>
    <ligand>
        <name>Zn(2+)</name>
        <dbReference type="ChEBI" id="CHEBI:29105"/>
        <label>1</label>
    </ligand>
</feature>
<dbReference type="PIRSF" id="PIRSF005457">
    <property type="entry name" value="Glx"/>
    <property type="match status" value="1"/>
</dbReference>
<dbReference type="InterPro" id="IPR032282">
    <property type="entry name" value="HAGH_C"/>
</dbReference>
<comment type="similarity">
    <text evidence="3 7">Belongs to the metallo-beta-lactamase superfamily. Glyoxalase II family.</text>
</comment>
<keyword evidence="10" id="KW-1185">Reference proteome</keyword>
<feature type="binding site" evidence="7">
    <location>
        <position position="172"/>
    </location>
    <ligand>
        <name>Zn(2+)</name>
        <dbReference type="ChEBI" id="CHEBI:29105"/>
        <label>2</label>
    </ligand>
</feature>
<comment type="cofactor">
    <cofactor evidence="7">
        <name>Zn(2+)</name>
        <dbReference type="ChEBI" id="CHEBI:29105"/>
    </cofactor>
    <text evidence="7">Binds 2 Zn(2+) ions per subunit.</text>
</comment>
<dbReference type="InterPro" id="IPR017782">
    <property type="entry name" value="Hydroxyacylglutathione_Hdrlase"/>
</dbReference>
<evidence type="ECO:0000256" key="2">
    <source>
        <dbReference type="ARBA" id="ARBA00004963"/>
    </source>
</evidence>
<dbReference type="InterPro" id="IPR036866">
    <property type="entry name" value="RibonucZ/Hydroxyglut_hydro"/>
</dbReference>
<dbReference type="EMBL" id="JAPIUZ010000003">
    <property type="protein sequence ID" value="MCX2563813.1"/>
    <property type="molecule type" value="Genomic_DNA"/>
</dbReference>
<feature type="binding site" evidence="7">
    <location>
        <position position="56"/>
    </location>
    <ligand>
        <name>Zn(2+)</name>
        <dbReference type="ChEBI" id="CHEBI:29105"/>
        <label>1</label>
    </ligand>
</feature>
<sequence>MSLSVHPIPVMSDNYVWVLTDTKTGITAIVDPGVAEPVEKALDAANLKPDLILLTHHHPDHTDGTEALRKRYNAKVAGAANDASRLPKLDIALREGDTVAVGDSVAKVLDVPGHTIGHIAFYFDGAPPALFCGDTLFSMGCGRLFEGTPAQMFDSLSKFNSLPDETRVYCGHEYTLSNAAFAHHTNPDNKALQARIEEVKKLRAENLPTLPTTLGTERATNPFLLAKDVATFTKWRQEKDNF</sequence>
<dbReference type="SMART" id="SM00849">
    <property type="entry name" value="Lactamase_B"/>
    <property type="match status" value="1"/>
</dbReference>
<evidence type="ECO:0000256" key="7">
    <source>
        <dbReference type="HAMAP-Rule" id="MF_01374"/>
    </source>
</evidence>
<feature type="binding site" evidence="7">
    <location>
        <position position="60"/>
    </location>
    <ligand>
        <name>Zn(2+)</name>
        <dbReference type="ChEBI" id="CHEBI:29105"/>
        <label>2</label>
    </ligand>
</feature>
<gene>
    <name evidence="7 9" type="primary">gloB</name>
    <name evidence="9" type="ORF">OQ497_07580</name>
</gene>
<dbReference type="CDD" id="cd07723">
    <property type="entry name" value="hydroxyacylglutathione_hydrolase_MBL-fold"/>
    <property type="match status" value="1"/>
</dbReference>
<dbReference type="RefSeq" id="WP_086554486.1">
    <property type="nucleotide sequence ID" value="NZ_JAERKX010000003.1"/>
</dbReference>
<feature type="binding site" evidence="7">
    <location>
        <position position="134"/>
    </location>
    <ligand>
        <name>Zn(2+)</name>
        <dbReference type="ChEBI" id="CHEBI:29105"/>
        <label>1</label>
    </ligand>
</feature>
<evidence type="ECO:0000256" key="3">
    <source>
        <dbReference type="ARBA" id="ARBA00006759"/>
    </source>
</evidence>
<name>A0ABT3QEU7_9PROT</name>
<feature type="binding site" evidence="7">
    <location>
        <position position="134"/>
    </location>
    <ligand>
        <name>Zn(2+)</name>
        <dbReference type="ChEBI" id="CHEBI:29105"/>
        <label>2</label>
    </ligand>
</feature>
<feature type="domain" description="Metallo-beta-lactamase" evidence="8">
    <location>
        <begin position="13"/>
        <end position="172"/>
    </location>
</feature>
<dbReference type="InterPro" id="IPR035680">
    <property type="entry name" value="Clx_II_MBL"/>
</dbReference>
<keyword evidence="5 7" id="KW-0378">Hydrolase</keyword>
<dbReference type="SUPFAM" id="SSF56281">
    <property type="entry name" value="Metallo-hydrolase/oxidoreductase"/>
    <property type="match status" value="1"/>
</dbReference>